<dbReference type="EMBL" id="CP000747">
    <property type="protein sequence ID" value="ACG77103.1"/>
    <property type="molecule type" value="Genomic_DNA"/>
</dbReference>
<dbReference type="KEGG" id="pzu:PHZ_c0689"/>
<dbReference type="SUPFAM" id="SSF109998">
    <property type="entry name" value="Triger factor/SurA peptide-binding domain-like"/>
    <property type="match status" value="1"/>
</dbReference>
<feature type="domain" description="PpiC" evidence="10">
    <location>
        <begin position="101"/>
        <end position="203"/>
    </location>
</feature>
<evidence type="ECO:0000313" key="12">
    <source>
        <dbReference type="Proteomes" id="UP000001868"/>
    </source>
</evidence>
<evidence type="ECO:0000256" key="4">
    <source>
        <dbReference type="ARBA" id="ARBA00018370"/>
    </source>
</evidence>
<comment type="catalytic activity">
    <reaction evidence="1">
        <text>[protein]-peptidylproline (omega=180) = [protein]-peptidylproline (omega=0)</text>
        <dbReference type="Rhea" id="RHEA:16237"/>
        <dbReference type="Rhea" id="RHEA-COMP:10747"/>
        <dbReference type="Rhea" id="RHEA-COMP:10748"/>
        <dbReference type="ChEBI" id="CHEBI:83833"/>
        <dbReference type="ChEBI" id="CHEBI:83834"/>
        <dbReference type="EC" id="5.2.1.8"/>
    </reaction>
</comment>
<keyword evidence="5 8" id="KW-0697">Rotamase</keyword>
<keyword evidence="8" id="KW-0413">Isomerase</keyword>
<proteinExistence type="inferred from homology"/>
<dbReference type="Pfam" id="PF00639">
    <property type="entry name" value="Rotamase"/>
    <property type="match status" value="1"/>
</dbReference>
<reference evidence="11 12" key="1">
    <citation type="journal article" date="2008" name="BMC Genomics">
        <title>Complete genome of Phenylobacterium zucineum - a novel facultative intracellular bacterium isolated from human erythroleukemia cell line K562.</title>
        <authorList>
            <person name="Luo Y."/>
            <person name="Xu X."/>
            <person name="Ding Z."/>
            <person name="Liu Z."/>
            <person name="Zhang B."/>
            <person name="Yan Z."/>
            <person name="Sun J."/>
            <person name="Hu S."/>
            <person name="Hu X."/>
        </authorList>
    </citation>
    <scope>NUCLEOTIDE SEQUENCE [LARGE SCALE GENOMIC DNA]</scope>
    <source>
        <strain evidence="11 12">HLK1</strain>
    </source>
</reference>
<dbReference type="AlphaFoldDB" id="B4RFM2"/>
<evidence type="ECO:0000313" key="11">
    <source>
        <dbReference type="EMBL" id="ACG77103.1"/>
    </source>
</evidence>
<dbReference type="InterPro" id="IPR050245">
    <property type="entry name" value="PrsA_foldase"/>
</dbReference>
<dbReference type="EC" id="5.2.1.8" evidence="3"/>
<feature type="region of interest" description="Disordered" evidence="9">
    <location>
        <begin position="1"/>
        <end position="26"/>
    </location>
</feature>
<dbReference type="SUPFAM" id="SSF54534">
    <property type="entry name" value="FKBP-like"/>
    <property type="match status" value="1"/>
</dbReference>
<evidence type="ECO:0000256" key="1">
    <source>
        <dbReference type="ARBA" id="ARBA00000971"/>
    </source>
</evidence>
<sequence length="266" mass="28401">MDGVEIDSRLIAQESQNHPSGDPMETWTAAARALVVRQLLLTEARRRGLSPDPEAVGENQYETDEESLVRQVLEVAVEPQPPSETECRRVYEGMKGKFVTPTLFEASHILIEPAGEAEADWSEAEAEARALIGVVGDSPQAFAEAAAARSSCPTAHQGGSLGQVRRGELVDSVQAAIEALADGETGTAPVRSPFGWHVVRLERRIEGRVLPYEIVEGRIRDMLEARAWAIGASQFVADLAAKSAVEGVTLAPPDGGFAACEDGSGC</sequence>
<evidence type="ECO:0000256" key="6">
    <source>
        <dbReference type="ARBA" id="ARBA00030642"/>
    </source>
</evidence>
<dbReference type="InterPro" id="IPR046357">
    <property type="entry name" value="PPIase_dom_sf"/>
</dbReference>
<evidence type="ECO:0000256" key="5">
    <source>
        <dbReference type="ARBA" id="ARBA00023110"/>
    </source>
</evidence>
<gene>
    <name evidence="11" type="ordered locus">PHZ_c0689</name>
</gene>
<evidence type="ECO:0000259" key="10">
    <source>
        <dbReference type="PROSITE" id="PS50198"/>
    </source>
</evidence>
<name>B4RFM2_PHEZH</name>
<evidence type="ECO:0000256" key="2">
    <source>
        <dbReference type="ARBA" id="ARBA00007656"/>
    </source>
</evidence>
<dbReference type="Proteomes" id="UP000001868">
    <property type="component" value="Chromosome"/>
</dbReference>
<evidence type="ECO:0000256" key="7">
    <source>
        <dbReference type="ARBA" id="ARBA00031484"/>
    </source>
</evidence>
<dbReference type="PROSITE" id="PS01096">
    <property type="entry name" value="PPIC_PPIASE_1"/>
    <property type="match status" value="1"/>
</dbReference>
<dbReference type="InterPro" id="IPR000297">
    <property type="entry name" value="PPIase_PpiC"/>
</dbReference>
<dbReference type="PANTHER" id="PTHR47245:SF2">
    <property type="entry name" value="PEPTIDYL-PROLYL CIS-TRANS ISOMERASE HP_0175-RELATED"/>
    <property type="match status" value="1"/>
</dbReference>
<evidence type="ECO:0000256" key="9">
    <source>
        <dbReference type="SAM" id="MobiDB-lite"/>
    </source>
</evidence>
<dbReference type="InterPro" id="IPR023058">
    <property type="entry name" value="PPIase_PpiC_CS"/>
</dbReference>
<evidence type="ECO:0000256" key="8">
    <source>
        <dbReference type="PROSITE-ProRule" id="PRU00278"/>
    </source>
</evidence>
<dbReference type="InterPro" id="IPR027304">
    <property type="entry name" value="Trigger_fact/SurA_dom_sf"/>
</dbReference>
<organism evidence="11 12">
    <name type="scientific">Phenylobacterium zucineum (strain HLK1)</name>
    <dbReference type="NCBI Taxonomy" id="450851"/>
    <lineage>
        <taxon>Bacteria</taxon>
        <taxon>Pseudomonadati</taxon>
        <taxon>Pseudomonadota</taxon>
        <taxon>Alphaproteobacteria</taxon>
        <taxon>Caulobacterales</taxon>
        <taxon>Caulobacteraceae</taxon>
        <taxon>Phenylobacterium</taxon>
    </lineage>
</organism>
<dbReference type="PROSITE" id="PS50198">
    <property type="entry name" value="PPIC_PPIASE_2"/>
    <property type="match status" value="1"/>
</dbReference>
<comment type="similarity">
    <text evidence="2">Belongs to the PpiC/parvulin rotamase family.</text>
</comment>
<evidence type="ECO:0000256" key="3">
    <source>
        <dbReference type="ARBA" id="ARBA00013194"/>
    </source>
</evidence>
<dbReference type="STRING" id="450851.PHZ_c0689"/>
<dbReference type="Gene3D" id="3.10.50.40">
    <property type="match status" value="1"/>
</dbReference>
<dbReference type="eggNOG" id="COG0760">
    <property type="taxonomic scope" value="Bacteria"/>
</dbReference>
<dbReference type="GO" id="GO:0003755">
    <property type="term" value="F:peptidyl-prolyl cis-trans isomerase activity"/>
    <property type="evidence" value="ECO:0007669"/>
    <property type="project" value="UniProtKB-KW"/>
</dbReference>
<accession>B4RFM2</accession>
<dbReference type="PANTHER" id="PTHR47245">
    <property type="entry name" value="PEPTIDYLPROLYL ISOMERASE"/>
    <property type="match status" value="1"/>
</dbReference>
<protein>
    <recommendedName>
        <fullName evidence="4">Parvulin-like PPIase</fullName>
        <ecNumber evidence="3">5.2.1.8</ecNumber>
    </recommendedName>
    <alternativeName>
        <fullName evidence="6">Peptidyl-prolyl cis-trans isomerase plp</fullName>
    </alternativeName>
    <alternativeName>
        <fullName evidence="7">Rotamase plp</fullName>
    </alternativeName>
</protein>
<keyword evidence="12" id="KW-1185">Reference proteome</keyword>
<dbReference type="HOGENOM" id="CLU_034646_9_1_5"/>